<dbReference type="RefSeq" id="WP_092685449.1">
    <property type="nucleotide sequence ID" value="NZ_FNMZ01000014.1"/>
</dbReference>
<keyword evidence="2" id="KW-0255">Endonuclease</keyword>
<sequence length="146" mass="16259">MTSDDRVNPPTGQRPPAPSGRADRTISIRLTEAELAELDARIAPLGLKRNRALRIAARRIGGFVEADPAELEALKHAAAQLSGVARNINQIARVANRTGDPHLAAFLEERRDLGKELSRLAAQLRRMMDLAQRREDGLRRLEEAWR</sequence>
<dbReference type="STRING" id="356660.SAMN05444336_1147"/>
<dbReference type="SUPFAM" id="SSF47240">
    <property type="entry name" value="Ferritin-like"/>
    <property type="match status" value="1"/>
</dbReference>
<dbReference type="AlphaFoldDB" id="A0A1H3FTG0"/>
<dbReference type="Gene3D" id="1.20.1260.10">
    <property type="match status" value="1"/>
</dbReference>
<keyword evidence="2" id="KW-0540">Nuclease</keyword>
<organism evidence="2 3">
    <name type="scientific">Albimonas donghaensis</name>
    <dbReference type="NCBI Taxonomy" id="356660"/>
    <lineage>
        <taxon>Bacteria</taxon>
        <taxon>Pseudomonadati</taxon>
        <taxon>Pseudomonadota</taxon>
        <taxon>Alphaproteobacteria</taxon>
        <taxon>Rhodobacterales</taxon>
        <taxon>Paracoccaceae</taxon>
        <taxon>Albimonas</taxon>
    </lineage>
</organism>
<dbReference type="InterPro" id="IPR009933">
    <property type="entry name" value="VirD1"/>
</dbReference>
<feature type="region of interest" description="Disordered" evidence="1">
    <location>
        <begin position="1"/>
        <end position="25"/>
    </location>
</feature>
<keyword evidence="2" id="KW-0378">Hydrolase</keyword>
<evidence type="ECO:0000256" key="1">
    <source>
        <dbReference type="SAM" id="MobiDB-lite"/>
    </source>
</evidence>
<reference evidence="2 3" key="1">
    <citation type="submission" date="2016-10" db="EMBL/GenBank/DDBJ databases">
        <authorList>
            <person name="de Groot N.N."/>
        </authorList>
    </citation>
    <scope>NUCLEOTIDE SEQUENCE [LARGE SCALE GENOMIC DNA]</scope>
    <source>
        <strain evidence="2 3">DSM 17890</strain>
    </source>
</reference>
<proteinExistence type="predicted"/>
<dbReference type="GO" id="GO:0004519">
    <property type="term" value="F:endonuclease activity"/>
    <property type="evidence" value="ECO:0007669"/>
    <property type="project" value="UniProtKB-KW"/>
</dbReference>
<dbReference type="Pfam" id="PF07328">
    <property type="entry name" value="VirD1"/>
    <property type="match status" value="1"/>
</dbReference>
<dbReference type="EMBL" id="FNMZ01000014">
    <property type="protein sequence ID" value="SDX93658.1"/>
    <property type="molecule type" value="Genomic_DNA"/>
</dbReference>
<evidence type="ECO:0000313" key="2">
    <source>
        <dbReference type="EMBL" id="SDX93658.1"/>
    </source>
</evidence>
<dbReference type="InterPro" id="IPR009078">
    <property type="entry name" value="Ferritin-like_SF"/>
</dbReference>
<protein>
    <submittedName>
        <fullName evidence="2">Type IV secretion system T-DNA border endonuclease VirD1</fullName>
    </submittedName>
</protein>
<keyword evidence="3" id="KW-1185">Reference proteome</keyword>
<dbReference type="Proteomes" id="UP000199118">
    <property type="component" value="Unassembled WGS sequence"/>
</dbReference>
<gene>
    <name evidence="2" type="ORF">SAMN05444336_1147</name>
</gene>
<evidence type="ECO:0000313" key="3">
    <source>
        <dbReference type="Proteomes" id="UP000199118"/>
    </source>
</evidence>
<dbReference type="InterPro" id="IPR012347">
    <property type="entry name" value="Ferritin-like"/>
</dbReference>
<dbReference type="OrthoDB" id="7872408at2"/>
<accession>A0A1H3FTG0</accession>
<name>A0A1H3FTG0_9RHOB</name>